<name>A0ACC2M1X4_PERAE</name>
<evidence type="ECO:0000313" key="2">
    <source>
        <dbReference type="Proteomes" id="UP001234297"/>
    </source>
</evidence>
<organism evidence="1 2">
    <name type="scientific">Persea americana</name>
    <name type="common">Avocado</name>
    <dbReference type="NCBI Taxonomy" id="3435"/>
    <lineage>
        <taxon>Eukaryota</taxon>
        <taxon>Viridiplantae</taxon>
        <taxon>Streptophyta</taxon>
        <taxon>Embryophyta</taxon>
        <taxon>Tracheophyta</taxon>
        <taxon>Spermatophyta</taxon>
        <taxon>Magnoliopsida</taxon>
        <taxon>Magnoliidae</taxon>
        <taxon>Laurales</taxon>
        <taxon>Lauraceae</taxon>
        <taxon>Persea</taxon>
    </lineage>
</organism>
<sequence>MGRDEIEEDAAISGGIISRLSQLEQLSIHLSSTESQFGHEWNKWAEALLKDVSYVKGLMSLEFYFPQLESLECFLQTIRPWREGRFTSFNFNVRRYSSRSGPTIGFVYNPELGRKDRILTIGGCDAISSATLEGNWRFEDPNKAFDLLFIVKTW</sequence>
<accession>A0ACC2M1X4</accession>
<dbReference type="EMBL" id="CM056813">
    <property type="protein sequence ID" value="KAJ8639448.1"/>
    <property type="molecule type" value="Genomic_DNA"/>
</dbReference>
<evidence type="ECO:0000313" key="1">
    <source>
        <dbReference type="EMBL" id="KAJ8639448.1"/>
    </source>
</evidence>
<comment type="caution">
    <text evidence="1">The sequence shown here is derived from an EMBL/GenBank/DDBJ whole genome shotgun (WGS) entry which is preliminary data.</text>
</comment>
<gene>
    <name evidence="1" type="ORF">MRB53_016142</name>
</gene>
<keyword evidence="2" id="KW-1185">Reference proteome</keyword>
<proteinExistence type="predicted"/>
<reference evidence="1 2" key="1">
    <citation type="journal article" date="2022" name="Hortic Res">
        <title>A haplotype resolved chromosomal level avocado genome allows analysis of novel avocado genes.</title>
        <authorList>
            <person name="Nath O."/>
            <person name="Fletcher S.J."/>
            <person name="Hayward A."/>
            <person name="Shaw L.M."/>
            <person name="Masouleh A.K."/>
            <person name="Furtado A."/>
            <person name="Henry R.J."/>
            <person name="Mitter N."/>
        </authorList>
    </citation>
    <scope>NUCLEOTIDE SEQUENCE [LARGE SCALE GENOMIC DNA]</scope>
    <source>
        <strain evidence="2">cv. Hass</strain>
    </source>
</reference>
<dbReference type="Proteomes" id="UP001234297">
    <property type="component" value="Chromosome 5"/>
</dbReference>
<protein>
    <submittedName>
        <fullName evidence="1">Uncharacterized protein</fullName>
    </submittedName>
</protein>